<gene>
    <name evidence="7" type="primary">Mo00254</name>
    <name evidence="7" type="ORF">E5Q_00254</name>
</gene>
<dbReference type="FunCoup" id="G7DSQ2">
    <property type="interactions" value="189"/>
</dbReference>
<dbReference type="GO" id="GO:0006506">
    <property type="term" value="P:GPI anchor biosynthetic process"/>
    <property type="evidence" value="ECO:0007669"/>
    <property type="project" value="InterPro"/>
</dbReference>
<dbReference type="InterPro" id="IPR004843">
    <property type="entry name" value="Calcineurin-like_PHP"/>
</dbReference>
<dbReference type="eggNOG" id="KOG3662">
    <property type="taxonomic scope" value="Eukaryota"/>
</dbReference>
<dbReference type="SUPFAM" id="SSF56300">
    <property type="entry name" value="Metallo-dependent phosphatases"/>
    <property type="match status" value="1"/>
</dbReference>
<dbReference type="RefSeq" id="XP_014570429.1">
    <property type="nucleotide sequence ID" value="XM_014714943.1"/>
</dbReference>
<feature type="domain" description="Calcineurin-like phosphoesterase" evidence="6">
    <location>
        <begin position="79"/>
        <end position="308"/>
    </location>
</feature>
<dbReference type="PANTHER" id="PTHR13315:SF4">
    <property type="entry name" value="METALLOPHOSPHOESTERASE, ISOFORM E"/>
    <property type="match status" value="1"/>
</dbReference>
<dbReference type="OMA" id="MARHIEY"/>
<dbReference type="STRING" id="764103.G7DSQ2"/>
<evidence type="ECO:0000256" key="1">
    <source>
        <dbReference type="ARBA" id="ARBA00004141"/>
    </source>
</evidence>
<dbReference type="AlphaFoldDB" id="G7DSQ2"/>
<dbReference type="Pfam" id="PF00149">
    <property type="entry name" value="Metallophos"/>
    <property type="match status" value="1"/>
</dbReference>
<proteinExistence type="predicted"/>
<dbReference type="Proteomes" id="UP000009131">
    <property type="component" value="Unassembled WGS sequence"/>
</dbReference>
<dbReference type="GO" id="GO:0005783">
    <property type="term" value="C:endoplasmic reticulum"/>
    <property type="evidence" value="ECO:0007669"/>
    <property type="project" value="TreeGrafter"/>
</dbReference>
<evidence type="ECO:0000256" key="4">
    <source>
        <dbReference type="ARBA" id="ARBA00023136"/>
    </source>
</evidence>
<comment type="subcellular location">
    <subcellularLocation>
        <location evidence="1">Membrane</location>
        <topology evidence="1">Multi-pass membrane protein</topology>
    </subcellularLocation>
</comment>
<keyword evidence="2" id="KW-0812">Transmembrane</keyword>
<dbReference type="Gene3D" id="3.60.21.10">
    <property type="match status" value="1"/>
</dbReference>
<dbReference type="OrthoDB" id="5977743at2759"/>
<dbReference type="PANTHER" id="PTHR13315">
    <property type="entry name" value="METALLO PHOSPHOESTERASE RELATED"/>
    <property type="match status" value="1"/>
</dbReference>
<dbReference type="EMBL" id="BABT02000008">
    <property type="protein sequence ID" value="GAA93610.1"/>
    <property type="molecule type" value="Genomic_DNA"/>
</dbReference>
<reference evidence="7 8" key="1">
    <citation type="journal article" date="2011" name="J. Gen. Appl. Microbiol.">
        <title>Draft genome sequencing of the enigmatic basidiomycete Mixia osmundae.</title>
        <authorList>
            <person name="Nishida H."/>
            <person name="Nagatsuka Y."/>
            <person name="Sugiyama J."/>
        </authorList>
    </citation>
    <scope>NUCLEOTIDE SEQUENCE [LARGE SCALE GENOMIC DNA]</scope>
    <source>
        <strain evidence="8">CBS 9802 / IAM 14324 / JCM 22182 / KY 12970</strain>
    </source>
</reference>
<evidence type="ECO:0000256" key="2">
    <source>
        <dbReference type="ARBA" id="ARBA00022692"/>
    </source>
</evidence>
<dbReference type="GO" id="GO:0016787">
    <property type="term" value="F:hydrolase activity"/>
    <property type="evidence" value="ECO:0007669"/>
    <property type="project" value="InterPro"/>
</dbReference>
<organism evidence="7 8">
    <name type="scientific">Mixia osmundae (strain CBS 9802 / IAM 14324 / JCM 22182 / KY 12970)</name>
    <dbReference type="NCBI Taxonomy" id="764103"/>
    <lineage>
        <taxon>Eukaryota</taxon>
        <taxon>Fungi</taxon>
        <taxon>Dikarya</taxon>
        <taxon>Basidiomycota</taxon>
        <taxon>Pucciniomycotina</taxon>
        <taxon>Mixiomycetes</taxon>
        <taxon>Mixiales</taxon>
        <taxon>Mixiaceae</taxon>
        <taxon>Mixia</taxon>
    </lineage>
</organism>
<evidence type="ECO:0000313" key="7">
    <source>
        <dbReference type="EMBL" id="GAA93610.1"/>
    </source>
</evidence>
<keyword evidence="4" id="KW-0472">Membrane</keyword>
<keyword evidence="3" id="KW-1133">Transmembrane helix</keyword>
<protein>
    <recommendedName>
        <fullName evidence="6">Calcineurin-like phosphoesterase domain-containing protein</fullName>
    </recommendedName>
</protein>
<reference evidence="7 8" key="2">
    <citation type="journal article" date="2012" name="Open Biol.">
        <title>Characteristics of nucleosomes and linker DNA regions on the genome of the basidiomycete Mixia osmundae revealed by mono- and dinucleosome mapping.</title>
        <authorList>
            <person name="Nishida H."/>
            <person name="Kondo S."/>
            <person name="Matsumoto T."/>
            <person name="Suzuki Y."/>
            <person name="Yoshikawa H."/>
            <person name="Taylor T.D."/>
            <person name="Sugiyama J."/>
        </authorList>
    </citation>
    <scope>NUCLEOTIDE SEQUENCE [LARGE SCALE GENOMIC DNA]</scope>
    <source>
        <strain evidence="8">CBS 9802 / IAM 14324 / JCM 22182 / KY 12970</strain>
    </source>
</reference>
<dbReference type="InterPro" id="IPR033308">
    <property type="entry name" value="PGAP5/Cdc1/Ted1"/>
</dbReference>
<evidence type="ECO:0000259" key="6">
    <source>
        <dbReference type="Pfam" id="PF00149"/>
    </source>
</evidence>
<comment type="caution">
    <text evidence="7">The sequence shown here is derived from an EMBL/GenBank/DDBJ whole genome shotgun (WGS) entry which is preliminary data.</text>
</comment>
<name>G7DSQ2_MIXOS</name>
<evidence type="ECO:0000256" key="5">
    <source>
        <dbReference type="SAM" id="MobiDB-lite"/>
    </source>
</evidence>
<keyword evidence="8" id="KW-1185">Reference proteome</keyword>
<evidence type="ECO:0000313" key="8">
    <source>
        <dbReference type="Proteomes" id="UP000009131"/>
    </source>
</evidence>
<dbReference type="InterPro" id="IPR029052">
    <property type="entry name" value="Metallo-depent_PP-like"/>
</dbReference>
<accession>G7DSQ2</accession>
<evidence type="ECO:0000256" key="3">
    <source>
        <dbReference type="ARBA" id="ARBA00022989"/>
    </source>
</evidence>
<dbReference type="InParanoid" id="G7DSQ2"/>
<sequence length="590" mass="66132">MRASDDRLSQRRNKQPVGDHQRYTDRLIYGLRALWLVVLVGGEYLAFRLDAAACSWPDDELGGAVGTEDDVSPPFHLLIVADPQILDLRSYPGRPWLGKWASRLATDNYARKAWQAVLNRQRPHGIFFLGDLLDSGVEVTDRGEHSHYVHRFHDLFPTRNLPAVYMPGNHDLGLHASAGGSAYARERFRDSFGELEGATQFGNHTLIWIDAMALLDESPTGTGEPMPGTARYFVKQHSATIESLPTILFSHIPLWRPDGTPCGTSREHAQPIYQGRGRNYQNELDEGTSRFLLDTLQPVYVFSGDDHDACRIEHNLASVATGQPRTLPEVSVKAFSMAMGIHRPGYSLLSLHNSGRSSFGKTAADRACELPDQLGIYLHVYTPLLAFTVLAVFLPRLHAVLARRRSSHARSNGVPLQNRSHTRVLSRSMFGNRVRPAEEDSDELSETDEVSFAYNGSSFTQSDYAYSPGEAEEGMSIASLQRAAASHADADRTKQATRLSRYNRRAYLWEDRDGNVLQRLVQLGILNRWAIRPISRALRYVYRRIWSPSLRALWVEVSNSTLLNGTLRDLSRVVWVGVSIFVGINAWSAL</sequence>
<feature type="region of interest" description="Disordered" evidence="5">
    <location>
        <begin position="427"/>
        <end position="447"/>
    </location>
</feature>
<dbReference type="GO" id="GO:0016020">
    <property type="term" value="C:membrane"/>
    <property type="evidence" value="ECO:0007669"/>
    <property type="project" value="UniProtKB-SubCell"/>
</dbReference>
<dbReference type="HOGENOM" id="CLU_396479_0_0_1"/>